<proteinExistence type="inferred from homology"/>
<name>A0A1G8R788_9CLOT</name>
<sequence>MKEISIHELDGFYIGNAEDQEGGTGCTVILSPDGATPGVDVRGGAPGTRETDLIASEEMVDKVHGLLLAGGSAFGLDAASGVMAYLEEKGIGFDTGFAKVPIVPGAVLYDLGYKDPKRRPDASMGLKAAMHAMDKNYKDGSFGAGTGATVGKILGPETSMKSGIGSFAVSLGDLKIGCIIAVNAFGSIYEGEKILAGPCQGDVLLHTDDLLFNGYAASFKGNTTIGCILTNAKLTKSQANKAASMAQDGMARAIRPIHTMVDGDTLFVLGNGEVPCDVTVLGTAAAHVVEKAIHQAVKSATCTILRSASSIDSL</sequence>
<dbReference type="AlphaFoldDB" id="A0A1G8R788"/>
<keyword evidence="2" id="KW-0645">Protease</keyword>
<accession>A0A1G8R788</accession>
<dbReference type="Gene3D" id="3.60.70.12">
    <property type="entry name" value="L-amino peptidase D-ALA esterase/amidase"/>
    <property type="match status" value="1"/>
</dbReference>
<dbReference type="GO" id="GO:0004177">
    <property type="term" value="F:aminopeptidase activity"/>
    <property type="evidence" value="ECO:0007669"/>
    <property type="project" value="UniProtKB-KW"/>
</dbReference>
<reference evidence="2 3" key="1">
    <citation type="submission" date="2016-10" db="EMBL/GenBank/DDBJ databases">
        <authorList>
            <person name="de Groot N.N."/>
        </authorList>
    </citation>
    <scope>NUCLEOTIDE SEQUENCE [LARGE SCALE GENOMIC DNA]</scope>
    <source>
        <strain evidence="2 3">CGMCC 1.5058</strain>
    </source>
</reference>
<dbReference type="Pfam" id="PF03576">
    <property type="entry name" value="Peptidase_S58"/>
    <property type="match status" value="1"/>
</dbReference>
<comment type="similarity">
    <text evidence="1">Belongs to the peptidase S58 family.</text>
</comment>
<dbReference type="SUPFAM" id="SSF56266">
    <property type="entry name" value="DmpA/ArgJ-like"/>
    <property type="match status" value="1"/>
</dbReference>
<evidence type="ECO:0000313" key="2">
    <source>
        <dbReference type="EMBL" id="SDJ12703.1"/>
    </source>
</evidence>
<keyword evidence="2" id="KW-0031">Aminopeptidase</keyword>
<dbReference type="InterPro" id="IPR016117">
    <property type="entry name" value="ArgJ-like_dom_sf"/>
</dbReference>
<dbReference type="CDD" id="cd02252">
    <property type="entry name" value="nylC_like"/>
    <property type="match status" value="1"/>
</dbReference>
<dbReference type="InterPro" id="IPR005321">
    <property type="entry name" value="Peptidase_S58_DmpA"/>
</dbReference>
<keyword evidence="2" id="KW-0378">Hydrolase</keyword>
<evidence type="ECO:0000256" key="1">
    <source>
        <dbReference type="ARBA" id="ARBA00007068"/>
    </source>
</evidence>
<dbReference type="PANTHER" id="PTHR36512">
    <property type="entry name" value="D-AMINOPEPTIDASE"/>
    <property type="match status" value="1"/>
</dbReference>
<dbReference type="EMBL" id="FNDZ01000008">
    <property type="protein sequence ID" value="SDJ12703.1"/>
    <property type="molecule type" value="Genomic_DNA"/>
</dbReference>
<dbReference type="PANTHER" id="PTHR36512:SF3">
    <property type="entry name" value="BLR5678 PROTEIN"/>
    <property type="match status" value="1"/>
</dbReference>
<dbReference type="Proteomes" id="UP000183255">
    <property type="component" value="Unassembled WGS sequence"/>
</dbReference>
<protein>
    <submittedName>
        <fullName evidence="2">L-aminopeptidase/D-esterase</fullName>
    </submittedName>
</protein>
<dbReference type="RefSeq" id="WP_036909463.1">
    <property type="nucleotide sequence ID" value="NZ_FNDZ01000008.1"/>
</dbReference>
<organism evidence="2 3">
    <name type="scientific">Proteiniclasticum ruminis</name>
    <dbReference type="NCBI Taxonomy" id="398199"/>
    <lineage>
        <taxon>Bacteria</taxon>
        <taxon>Bacillati</taxon>
        <taxon>Bacillota</taxon>
        <taxon>Clostridia</taxon>
        <taxon>Eubacteriales</taxon>
        <taxon>Clostridiaceae</taxon>
        <taxon>Proteiniclasticum</taxon>
    </lineage>
</organism>
<evidence type="ECO:0000313" key="3">
    <source>
        <dbReference type="Proteomes" id="UP000183255"/>
    </source>
</evidence>
<gene>
    <name evidence="2" type="ORF">SAMN05421804_1088</name>
</gene>